<dbReference type="PANTHER" id="PTHR43019:SF23">
    <property type="entry name" value="PROTEASE DO-LIKE 5, CHLOROPLASTIC"/>
    <property type="match status" value="1"/>
</dbReference>
<proteinExistence type="inferred from homology"/>
<dbReference type="RefSeq" id="WP_115865857.1">
    <property type="nucleotide sequence ID" value="NZ_CAJUZR010000046.1"/>
</dbReference>
<dbReference type="AlphaFoldDB" id="A0AAX1RVL1"/>
<dbReference type="EMBL" id="QKYD01000100">
    <property type="protein sequence ID" value="REI22023.1"/>
    <property type="molecule type" value="Genomic_DNA"/>
</dbReference>
<evidence type="ECO:0000256" key="2">
    <source>
        <dbReference type="ARBA" id="ARBA00008764"/>
    </source>
</evidence>
<dbReference type="EC" id="3.4.21.-" evidence="9"/>
<dbReference type="Proteomes" id="UP000256337">
    <property type="component" value="Unassembled WGS sequence"/>
</dbReference>
<evidence type="ECO:0000313" key="11">
    <source>
        <dbReference type="Proteomes" id="UP000256337"/>
    </source>
</evidence>
<dbReference type="InterPro" id="IPR028301">
    <property type="entry name" value="V8_his_AS"/>
</dbReference>
<dbReference type="PRINTS" id="PR01774">
    <property type="entry name" value="EXFOLTOXIN"/>
</dbReference>
<dbReference type="InterPro" id="IPR008256">
    <property type="entry name" value="Peptidase_S1B"/>
</dbReference>
<keyword evidence="6 9" id="KW-0378">Hydrolase</keyword>
<evidence type="ECO:0000256" key="7">
    <source>
        <dbReference type="ARBA" id="ARBA00022825"/>
    </source>
</evidence>
<dbReference type="GO" id="GO:0006508">
    <property type="term" value="P:proteolysis"/>
    <property type="evidence" value="ECO:0007669"/>
    <property type="project" value="UniProtKB-KW"/>
</dbReference>
<dbReference type="InterPro" id="IPR009003">
    <property type="entry name" value="Peptidase_S1_PA"/>
</dbReference>
<keyword evidence="3" id="KW-0964">Secreted</keyword>
<dbReference type="GO" id="GO:0004252">
    <property type="term" value="F:serine-type endopeptidase activity"/>
    <property type="evidence" value="ECO:0007669"/>
    <property type="project" value="InterPro"/>
</dbReference>
<keyword evidence="7 9" id="KW-0720">Serine protease</keyword>
<dbReference type="PANTHER" id="PTHR43019">
    <property type="entry name" value="SERINE ENDOPROTEASE DEGS"/>
    <property type="match status" value="1"/>
</dbReference>
<keyword evidence="5" id="KW-0732">Signal</keyword>
<dbReference type="GO" id="GO:0005576">
    <property type="term" value="C:extracellular region"/>
    <property type="evidence" value="ECO:0007669"/>
    <property type="project" value="UniProtKB-SubCell"/>
</dbReference>
<sequence length="239" mass="25563">MKKNFMLKGLSALIILGSVGLIDSPVNLTQHVANAERNVIEIKDGNGQPYSGVVAFQGRNGGATGFVVGKNTVVTNKHVTQHLQVGSRVNAHPSSFGNSGGVYTVRDIIPYPGDADLAVVHVNSIGDEGRNFNEFTTTLPISTGAQVGERVTLIGYPQPLKNKYNLYASLGTVDEISNGKIVYDAFAESGNSGSPILNENGEAIGVHYASHYEITPQKKSFGVLFTNDIKNFILSQIEQ</sequence>
<organism evidence="10 11">
    <name type="scientific">Staphylococcus felis</name>
    <dbReference type="NCBI Taxonomy" id="46127"/>
    <lineage>
        <taxon>Bacteria</taxon>
        <taxon>Bacillati</taxon>
        <taxon>Bacillota</taxon>
        <taxon>Bacilli</taxon>
        <taxon>Bacillales</taxon>
        <taxon>Staphylococcaceae</taxon>
        <taxon>Staphylococcus</taxon>
    </lineage>
</organism>
<evidence type="ECO:0000256" key="6">
    <source>
        <dbReference type="ARBA" id="ARBA00022801"/>
    </source>
</evidence>
<feature type="active site" description="Charge relay system" evidence="8">
    <location>
        <position position="116"/>
    </location>
</feature>
<reference evidence="10 11" key="1">
    <citation type="journal article" date="2018" name="Vet. Microbiol.">
        <title>Characterisation of Staphylococcus felis isolated from cats using whole genome sequencing.</title>
        <authorList>
            <person name="Worthing K."/>
            <person name="Pang S."/>
            <person name="Trott D.J."/>
            <person name="Abraham S."/>
            <person name="Coombs G.W."/>
            <person name="Jordan D."/>
            <person name="McIntyre L."/>
            <person name="Davies M.R."/>
            <person name="Norris J."/>
        </authorList>
    </citation>
    <scope>NUCLEOTIDE SEQUENCE [LARGE SCALE GENOMIC DNA]</scope>
    <source>
        <strain evidence="10 11">F25</strain>
    </source>
</reference>
<comment type="subcellular location">
    <subcellularLocation>
        <location evidence="1">Secreted</location>
    </subcellularLocation>
</comment>
<accession>A0AAX1RVL1</accession>
<evidence type="ECO:0000256" key="8">
    <source>
        <dbReference type="PIRSR" id="PIRSR608256-1"/>
    </source>
</evidence>
<comment type="caution">
    <text evidence="10">The sequence shown here is derived from an EMBL/GenBank/DDBJ whole genome shotgun (WGS) entry which is preliminary data.</text>
</comment>
<dbReference type="PROSITE" id="PS00672">
    <property type="entry name" value="V8_HIS"/>
    <property type="match status" value="1"/>
</dbReference>
<dbReference type="InterPro" id="IPR043504">
    <property type="entry name" value="Peptidase_S1_PA_chymotrypsin"/>
</dbReference>
<evidence type="ECO:0000256" key="4">
    <source>
        <dbReference type="ARBA" id="ARBA00022670"/>
    </source>
</evidence>
<keyword evidence="4 9" id="KW-0645">Protease</keyword>
<evidence type="ECO:0000313" key="10">
    <source>
        <dbReference type="EMBL" id="REI22023.1"/>
    </source>
</evidence>
<dbReference type="InterPro" id="IPR008353">
    <property type="entry name" value="Peptidase_S1B_tx"/>
</dbReference>
<dbReference type="Gene3D" id="2.40.10.10">
    <property type="entry name" value="Trypsin-like serine proteases"/>
    <property type="match status" value="2"/>
</dbReference>
<dbReference type="Pfam" id="PF13365">
    <property type="entry name" value="Trypsin_2"/>
    <property type="match status" value="1"/>
</dbReference>
<evidence type="ECO:0000256" key="3">
    <source>
        <dbReference type="ARBA" id="ARBA00022525"/>
    </source>
</evidence>
<comment type="similarity">
    <text evidence="2 9">Belongs to the peptidase S1B family.</text>
</comment>
<evidence type="ECO:0000256" key="9">
    <source>
        <dbReference type="RuleBase" id="RU004296"/>
    </source>
</evidence>
<gene>
    <name evidence="10" type="ORF">DOS76_05960</name>
</gene>
<evidence type="ECO:0000256" key="1">
    <source>
        <dbReference type="ARBA" id="ARBA00004613"/>
    </source>
</evidence>
<name>A0AAX1RVL1_9STAP</name>
<dbReference type="SUPFAM" id="SSF50494">
    <property type="entry name" value="Trypsin-like serine proteases"/>
    <property type="match status" value="1"/>
</dbReference>
<dbReference type="PRINTS" id="PR00839">
    <property type="entry name" value="V8PROTEASE"/>
</dbReference>
<evidence type="ECO:0000256" key="5">
    <source>
        <dbReference type="ARBA" id="ARBA00022729"/>
    </source>
</evidence>
<protein>
    <recommendedName>
        <fullName evidence="9">Serine protease</fullName>
        <ecNumber evidence="9">3.4.21.-</ecNumber>
    </recommendedName>
</protein>
<feature type="active site" description="Charge relay system" evidence="8">
    <location>
        <position position="192"/>
    </location>
</feature>
<feature type="active site" description="Charge relay system" evidence="8">
    <location>
        <position position="78"/>
    </location>
</feature>